<name>A0A8T4H747_9SPHI</name>
<dbReference type="EMBL" id="JAGKSB010000004">
    <property type="protein sequence ID" value="MBP3942862.1"/>
    <property type="molecule type" value="Genomic_DNA"/>
</dbReference>
<gene>
    <name evidence="2" type="ORF">J5U18_04670</name>
</gene>
<sequence length="69" mass="7822">MTIEELKAELTNKSYPEEVRIAVDMVVTNVPHFLSASFAAAERWTKDLEKCPAWLRLQKFKEAVAALEG</sequence>
<comment type="caution">
    <text evidence="2">The sequence shown here is derived from an EMBL/GenBank/DDBJ whole genome shotgun (WGS) entry which is preliminary data.</text>
</comment>
<dbReference type="InterPro" id="IPR054238">
    <property type="entry name" value="DUF6965"/>
</dbReference>
<organism evidence="2 3">
    <name type="scientific">Rhinopithecimicrobium faecis</name>
    <dbReference type="NCBI Taxonomy" id="2820698"/>
    <lineage>
        <taxon>Bacteria</taxon>
        <taxon>Pseudomonadati</taxon>
        <taxon>Bacteroidota</taxon>
        <taxon>Sphingobacteriia</taxon>
        <taxon>Sphingobacteriales</taxon>
        <taxon>Sphingobacteriaceae</taxon>
        <taxon>Rhinopithecimicrobium</taxon>
    </lineage>
</organism>
<dbReference type="AlphaFoldDB" id="A0A8T4H747"/>
<protein>
    <recommendedName>
        <fullName evidence="1">DUF6965 domain-containing protein</fullName>
    </recommendedName>
</protein>
<dbReference type="RefSeq" id="WP_353546348.1">
    <property type="nucleotide sequence ID" value="NZ_JAGKSB010000004.1"/>
</dbReference>
<evidence type="ECO:0000313" key="3">
    <source>
        <dbReference type="Proteomes" id="UP000679691"/>
    </source>
</evidence>
<reference evidence="2" key="1">
    <citation type="submission" date="2021-03" db="EMBL/GenBank/DDBJ databases">
        <authorList>
            <person name="Lu T."/>
            <person name="Wang Q."/>
            <person name="Han X."/>
        </authorList>
    </citation>
    <scope>NUCLEOTIDE SEQUENCE</scope>
    <source>
        <strain evidence="2">WQ 2009</strain>
    </source>
</reference>
<evidence type="ECO:0000259" key="1">
    <source>
        <dbReference type="Pfam" id="PF22292"/>
    </source>
</evidence>
<dbReference type="Pfam" id="PF22292">
    <property type="entry name" value="DUF6965"/>
    <property type="match status" value="1"/>
</dbReference>
<keyword evidence="3" id="KW-1185">Reference proteome</keyword>
<evidence type="ECO:0000313" key="2">
    <source>
        <dbReference type="EMBL" id="MBP3942862.1"/>
    </source>
</evidence>
<proteinExistence type="predicted"/>
<accession>A0A8T4H747</accession>
<dbReference type="Proteomes" id="UP000679691">
    <property type="component" value="Unassembled WGS sequence"/>
</dbReference>
<feature type="domain" description="DUF6965" evidence="1">
    <location>
        <begin position="1"/>
        <end position="64"/>
    </location>
</feature>